<dbReference type="GO" id="GO:0046872">
    <property type="term" value="F:metal ion binding"/>
    <property type="evidence" value="ECO:0007669"/>
    <property type="project" value="UniProtKB-KW"/>
</dbReference>
<evidence type="ECO:0000256" key="9">
    <source>
        <dbReference type="ARBA" id="ARBA00023004"/>
    </source>
</evidence>
<dbReference type="InterPro" id="IPR036895">
    <property type="entry name" value="Uracil-DNA_glycosylase-like_sf"/>
</dbReference>
<evidence type="ECO:0000313" key="14">
    <source>
        <dbReference type="EMBL" id="QCQ23413.1"/>
    </source>
</evidence>
<keyword evidence="7" id="KW-0227">DNA damage</keyword>
<comment type="similarity">
    <text evidence="2">Belongs to the uracil-DNA glycosylase (UDG) superfamily. Type 4 (UDGa) family.</text>
</comment>
<protein>
    <recommendedName>
        <fullName evidence="4">Type-4 uracil-DNA glycosylase</fullName>
        <ecNumber evidence="3">3.2.2.27</ecNumber>
    </recommendedName>
</protein>
<evidence type="ECO:0000256" key="8">
    <source>
        <dbReference type="ARBA" id="ARBA00022801"/>
    </source>
</evidence>
<dbReference type="Gene3D" id="3.40.470.10">
    <property type="entry name" value="Uracil-DNA glycosylase-like domain"/>
    <property type="match status" value="1"/>
</dbReference>
<evidence type="ECO:0000256" key="10">
    <source>
        <dbReference type="ARBA" id="ARBA00023014"/>
    </source>
</evidence>
<accession>A0A4P8L6L7</accession>
<evidence type="ECO:0000256" key="12">
    <source>
        <dbReference type="SAM" id="MobiDB-lite"/>
    </source>
</evidence>
<evidence type="ECO:0000313" key="15">
    <source>
        <dbReference type="Proteomes" id="UP000298602"/>
    </source>
</evidence>
<keyword evidence="15" id="KW-1185">Reference proteome</keyword>
<evidence type="ECO:0000256" key="1">
    <source>
        <dbReference type="ARBA" id="ARBA00001400"/>
    </source>
</evidence>
<evidence type="ECO:0000256" key="6">
    <source>
        <dbReference type="ARBA" id="ARBA00022723"/>
    </source>
</evidence>
<keyword evidence="10" id="KW-0411">Iron-sulfur</keyword>
<dbReference type="InterPro" id="IPR005273">
    <property type="entry name" value="Ura-DNA_glyco_family4"/>
</dbReference>
<gene>
    <name evidence="14" type="ORF">FDQ92_02755</name>
</gene>
<keyword evidence="9" id="KW-0408">Iron</keyword>
<dbReference type="GO" id="GO:0006281">
    <property type="term" value="P:DNA repair"/>
    <property type="evidence" value="ECO:0007669"/>
    <property type="project" value="UniProtKB-KW"/>
</dbReference>
<evidence type="ECO:0000256" key="3">
    <source>
        <dbReference type="ARBA" id="ARBA00012030"/>
    </source>
</evidence>
<dbReference type="SMART" id="SM00987">
    <property type="entry name" value="UreE_C"/>
    <property type="match status" value="1"/>
</dbReference>
<dbReference type="SMART" id="SM00986">
    <property type="entry name" value="UDG"/>
    <property type="match status" value="1"/>
</dbReference>
<proteinExistence type="inferred from homology"/>
<keyword evidence="11" id="KW-0234">DNA repair</keyword>
<evidence type="ECO:0000256" key="7">
    <source>
        <dbReference type="ARBA" id="ARBA00022763"/>
    </source>
</evidence>
<dbReference type="EC" id="3.2.2.27" evidence="3"/>
<reference evidence="14 15" key="1">
    <citation type="submission" date="2019-05" db="EMBL/GenBank/DDBJ databases">
        <title>The Complete Genome Sequence of the n-alkane-degrading Desulfoglaeba alkanexedens ALDC reveals multiple alkylsuccinate synthase gene clusters.</title>
        <authorList>
            <person name="Callaghan A.V."/>
            <person name="Davidova I.A."/>
            <person name="Duncan K.E."/>
            <person name="Morris B."/>
            <person name="McInerney M.J."/>
        </authorList>
    </citation>
    <scope>NUCLEOTIDE SEQUENCE [LARGE SCALE GENOMIC DNA]</scope>
    <source>
        <strain evidence="14 15">ALDC</strain>
    </source>
</reference>
<dbReference type="PANTHER" id="PTHR33693:SF1">
    <property type="entry name" value="TYPE-4 URACIL-DNA GLYCOSYLASE"/>
    <property type="match status" value="1"/>
</dbReference>
<dbReference type="Pfam" id="PF03167">
    <property type="entry name" value="UDG"/>
    <property type="match status" value="1"/>
</dbReference>
<keyword evidence="8" id="KW-0378">Hydrolase</keyword>
<sequence>MSGVREWLRLPEAIARPAQGSSEPAEVEGSPPVPRIDKAEKLRDIREVIGECTRCRLHQSRTHIVYGEGSPDASLVFVGEGPGAEEDRRAKPFVGRAGKLLDKMIHAIGLERSGIYIANVVKCRPPGNRTPLADEIAACSPFLFQQLETIRPVVICALGLCAAQTLLGSTQPMGALRGRLHFWRGIPLIATYHPAYLLRNPAQKANVWKDLLEVKNILGSDVGKEGKGRS</sequence>
<dbReference type="InterPro" id="IPR005122">
    <property type="entry name" value="Uracil-DNA_glycosylase-like"/>
</dbReference>
<evidence type="ECO:0000256" key="4">
    <source>
        <dbReference type="ARBA" id="ARBA00019403"/>
    </source>
</evidence>
<evidence type="ECO:0000256" key="2">
    <source>
        <dbReference type="ARBA" id="ARBA00006521"/>
    </source>
</evidence>
<comment type="catalytic activity">
    <reaction evidence="1">
        <text>Hydrolyzes single-stranded DNA or mismatched double-stranded DNA and polynucleotides, releasing free uracil.</text>
        <dbReference type="EC" id="3.2.2.27"/>
    </reaction>
</comment>
<dbReference type="CDD" id="cd10030">
    <property type="entry name" value="UDG-F4_TTUDGA_SPO1dp_like"/>
    <property type="match status" value="1"/>
</dbReference>
<dbReference type="PANTHER" id="PTHR33693">
    <property type="entry name" value="TYPE-5 URACIL-DNA GLYCOSYLASE"/>
    <property type="match status" value="1"/>
</dbReference>
<dbReference type="SUPFAM" id="SSF52141">
    <property type="entry name" value="Uracil-DNA glycosylase-like"/>
    <property type="match status" value="1"/>
</dbReference>
<organism evidence="14 15">
    <name type="scientific">Desulfoglaeba alkanexedens ALDC</name>
    <dbReference type="NCBI Taxonomy" id="980445"/>
    <lineage>
        <taxon>Bacteria</taxon>
        <taxon>Pseudomonadati</taxon>
        <taxon>Thermodesulfobacteriota</taxon>
        <taxon>Syntrophobacteria</taxon>
        <taxon>Syntrophobacterales</taxon>
        <taxon>Syntrophobacteraceae</taxon>
        <taxon>Desulfoglaeba</taxon>
    </lineage>
</organism>
<dbReference type="NCBIfam" id="TIGR00758">
    <property type="entry name" value="UDG_fam4"/>
    <property type="match status" value="1"/>
</dbReference>
<dbReference type="KEGG" id="dax:FDQ92_02755"/>
<dbReference type="EMBL" id="CP040098">
    <property type="protein sequence ID" value="QCQ23413.1"/>
    <property type="molecule type" value="Genomic_DNA"/>
</dbReference>
<dbReference type="GO" id="GO:0051539">
    <property type="term" value="F:4 iron, 4 sulfur cluster binding"/>
    <property type="evidence" value="ECO:0007669"/>
    <property type="project" value="UniProtKB-KW"/>
</dbReference>
<evidence type="ECO:0000256" key="11">
    <source>
        <dbReference type="ARBA" id="ARBA00023204"/>
    </source>
</evidence>
<feature type="domain" description="Uracil-DNA glycosylase-like" evidence="13">
    <location>
        <begin position="66"/>
        <end position="212"/>
    </location>
</feature>
<dbReference type="InterPro" id="IPR051536">
    <property type="entry name" value="UDG_Type-4/5"/>
</dbReference>
<evidence type="ECO:0000259" key="13">
    <source>
        <dbReference type="SMART" id="SM00986"/>
    </source>
</evidence>
<dbReference type="Proteomes" id="UP000298602">
    <property type="component" value="Chromosome"/>
</dbReference>
<keyword evidence="5" id="KW-0004">4Fe-4S</keyword>
<name>A0A4P8L6L7_9BACT</name>
<evidence type="ECO:0000256" key="5">
    <source>
        <dbReference type="ARBA" id="ARBA00022485"/>
    </source>
</evidence>
<keyword evidence="6" id="KW-0479">Metal-binding</keyword>
<dbReference type="AlphaFoldDB" id="A0A4P8L6L7"/>
<feature type="region of interest" description="Disordered" evidence="12">
    <location>
        <begin position="15"/>
        <end position="34"/>
    </location>
</feature>
<dbReference type="GO" id="GO:0004844">
    <property type="term" value="F:uracil DNA N-glycosylase activity"/>
    <property type="evidence" value="ECO:0007669"/>
    <property type="project" value="UniProtKB-EC"/>
</dbReference>
<dbReference type="OrthoDB" id="5290748at2"/>
<reference evidence="14 15" key="2">
    <citation type="submission" date="2019-05" db="EMBL/GenBank/DDBJ databases">
        <authorList>
            <person name="Suflita J.M."/>
            <person name="Marks C.R."/>
        </authorList>
    </citation>
    <scope>NUCLEOTIDE SEQUENCE [LARGE SCALE GENOMIC DNA]</scope>
    <source>
        <strain evidence="14 15">ALDC</strain>
    </source>
</reference>